<dbReference type="EnsemblPlants" id="OPUNC02G25500.1">
    <property type="protein sequence ID" value="OPUNC02G25500.1"/>
    <property type="gene ID" value="OPUNC02G25500"/>
</dbReference>
<accession>A0A0E0K3K6</accession>
<feature type="compositionally biased region" description="Polar residues" evidence="1">
    <location>
        <begin position="1"/>
        <end position="21"/>
    </location>
</feature>
<protein>
    <submittedName>
        <fullName evidence="2">Uncharacterized protein</fullName>
    </submittedName>
</protein>
<dbReference type="PANTHER" id="PTHR35320">
    <property type="entry name" value="ATP-DEPENDENT CLP PROTEASE ATP-BINDING SUBUNIT"/>
    <property type="match status" value="1"/>
</dbReference>
<dbReference type="Gramene" id="OPUNC02G25500.1">
    <property type="protein sequence ID" value="OPUNC02G25500.1"/>
    <property type="gene ID" value="OPUNC02G25500"/>
</dbReference>
<feature type="region of interest" description="Disordered" evidence="1">
    <location>
        <begin position="221"/>
        <end position="243"/>
    </location>
</feature>
<evidence type="ECO:0000313" key="3">
    <source>
        <dbReference type="Proteomes" id="UP000026962"/>
    </source>
</evidence>
<feature type="region of interest" description="Disordered" evidence="1">
    <location>
        <begin position="1"/>
        <end position="36"/>
    </location>
</feature>
<dbReference type="STRING" id="4537.A0A0E0K3K6"/>
<evidence type="ECO:0000313" key="2">
    <source>
        <dbReference type="EnsemblPlants" id="OPUNC02G25500.1"/>
    </source>
</evidence>
<keyword evidence="3" id="KW-1185">Reference proteome</keyword>
<evidence type="ECO:0000256" key="1">
    <source>
        <dbReference type="SAM" id="MobiDB-lite"/>
    </source>
</evidence>
<organism evidence="2">
    <name type="scientific">Oryza punctata</name>
    <name type="common">Red rice</name>
    <dbReference type="NCBI Taxonomy" id="4537"/>
    <lineage>
        <taxon>Eukaryota</taxon>
        <taxon>Viridiplantae</taxon>
        <taxon>Streptophyta</taxon>
        <taxon>Embryophyta</taxon>
        <taxon>Tracheophyta</taxon>
        <taxon>Spermatophyta</taxon>
        <taxon>Magnoliopsida</taxon>
        <taxon>Liliopsida</taxon>
        <taxon>Poales</taxon>
        <taxon>Poaceae</taxon>
        <taxon>BOP clade</taxon>
        <taxon>Oryzoideae</taxon>
        <taxon>Oryzeae</taxon>
        <taxon>Oryzinae</taxon>
        <taxon>Oryza</taxon>
    </lineage>
</organism>
<reference evidence="2" key="2">
    <citation type="submission" date="2018-05" db="EMBL/GenBank/DDBJ databases">
        <title>OpunRS2 (Oryza punctata Reference Sequence Version 2).</title>
        <authorList>
            <person name="Zhang J."/>
            <person name="Kudrna D."/>
            <person name="Lee S."/>
            <person name="Talag J."/>
            <person name="Welchert J."/>
            <person name="Wing R.A."/>
        </authorList>
    </citation>
    <scope>NUCLEOTIDE SEQUENCE [LARGE SCALE GENOMIC DNA]</scope>
</reference>
<dbReference type="PANTHER" id="PTHR35320:SF1">
    <property type="entry name" value="ATP-DEPENDENT CLP PROTEASE ATP-BINDING SUBUNIT"/>
    <property type="match status" value="1"/>
</dbReference>
<proteinExistence type="predicted"/>
<dbReference type="eggNOG" id="ENOG502QQJ2">
    <property type="taxonomic scope" value="Eukaryota"/>
</dbReference>
<feature type="region of interest" description="Disordered" evidence="1">
    <location>
        <begin position="300"/>
        <end position="329"/>
    </location>
</feature>
<sequence length="329" mass="34846">MTPPGSISTTSSNLRAQQKPSNPKKPCAFGSPPRHLHRPCKKNAAVSVACTGQGEQRSTPAVAAPQGAQASTFSVEFRTRDGCRLGISRYPDFAYNAQGGRGVGVVASSGEDSGTVLVEFDVASLYIPAMSGVTTKFLGLPLPPFLKIDILPEALRGNIDRTSGQVDLKFRSRFCFSVGSIYRAPPLFVDTTLTSEESSGAIRRGTGERMDGEGRCKLGRKRKSITSTSTSSAIHSVRPAPSKRKAQMQEAQQMVKVTATAKISTNEGGSATVDLHAIVPYSQASSSASVRLNSGKADVNVSAQEPVKMKPKKATPGPLLLPPWESAKL</sequence>
<reference evidence="2" key="1">
    <citation type="submission" date="2015-04" db="UniProtKB">
        <authorList>
            <consortium name="EnsemblPlants"/>
        </authorList>
    </citation>
    <scope>IDENTIFICATION</scope>
</reference>
<dbReference type="Proteomes" id="UP000026962">
    <property type="component" value="Chromosome 2"/>
</dbReference>
<dbReference type="AlphaFoldDB" id="A0A0E0K3K6"/>
<name>A0A0E0K3K6_ORYPU</name>
<dbReference type="HOGENOM" id="CLU_845624_0_0_1"/>